<proteinExistence type="predicted"/>
<dbReference type="Pfam" id="PF05929">
    <property type="entry name" value="Phage_GPO"/>
    <property type="match status" value="1"/>
</dbReference>
<name>A0AAJ1YEM6_SERFO</name>
<accession>A0AAJ1YEM6</accession>
<comment type="caution">
    <text evidence="2">The sequence shown here is derived from an EMBL/GenBank/DDBJ whole genome shotgun (WGS) entry which is preliminary data.</text>
</comment>
<sequence length="307" mass="34409">MPASHLTTNFIRVATEGETVDKREIKAEWLVDMAETYDPNVYTALLWPEHERWFGSCGEVQELKAEVEDGLMRLYARICPSMDLLYSNRNGQLLFSSIEPTEDLNFRGTGKPYLEGLGVTNSPASIGTERMRFSANKTGKLYGALEPFVISDIADSEDLNMSDKDSSKKGNSIFRSLFNIPDKAQQENKQPAEKPKSKFFSKARKFSDEDIQVLAEVVAELQDTVDEQAATIDELQQNATDVEEVKTAIEEVQAEVDTIKEEVSGGEFKRLKSQLKDAEQKFGKLDRVTTKLPNPAPGDKGSKKYSF</sequence>
<evidence type="ECO:0000313" key="3">
    <source>
        <dbReference type="Proteomes" id="UP001224622"/>
    </source>
</evidence>
<gene>
    <name evidence="2" type="ORF">RDT67_10810</name>
</gene>
<organism evidence="2 3">
    <name type="scientific">Serratia fonticola</name>
    <dbReference type="NCBI Taxonomy" id="47917"/>
    <lineage>
        <taxon>Bacteria</taxon>
        <taxon>Pseudomonadati</taxon>
        <taxon>Pseudomonadota</taxon>
        <taxon>Gammaproteobacteria</taxon>
        <taxon>Enterobacterales</taxon>
        <taxon>Yersiniaceae</taxon>
        <taxon>Serratia</taxon>
    </lineage>
</organism>
<dbReference type="EMBL" id="JAVIGA010000009">
    <property type="protein sequence ID" value="MDQ9126920.1"/>
    <property type="molecule type" value="Genomic_DNA"/>
</dbReference>
<dbReference type="RefSeq" id="WP_309047364.1">
    <property type="nucleotide sequence ID" value="NZ_JAVIGA010000009.1"/>
</dbReference>
<reference evidence="2" key="1">
    <citation type="submission" date="2023-08" db="EMBL/GenBank/DDBJ databases">
        <title>The Comparative Genomic Analysis of Yersiniaceae from Polar Regions.</title>
        <authorList>
            <person name="Goncharov A."/>
            <person name="Aslanov B."/>
            <person name="Kolodzhieva V."/>
            <person name="Azarov D."/>
            <person name="Mochov A."/>
            <person name="Lebedeva E."/>
        </authorList>
    </citation>
    <scope>NUCLEOTIDE SEQUENCE</scope>
    <source>
        <strain evidence="2">Vf</strain>
    </source>
</reference>
<evidence type="ECO:0000256" key="1">
    <source>
        <dbReference type="SAM" id="MobiDB-lite"/>
    </source>
</evidence>
<dbReference type="Proteomes" id="UP001224622">
    <property type="component" value="Unassembled WGS sequence"/>
</dbReference>
<feature type="region of interest" description="Disordered" evidence="1">
    <location>
        <begin position="284"/>
        <end position="307"/>
    </location>
</feature>
<protein>
    <submittedName>
        <fullName evidence="2">GPO family capsid scaffolding protein</fullName>
    </submittedName>
</protein>
<dbReference type="AlphaFoldDB" id="A0AAJ1YEM6"/>
<dbReference type="InterPro" id="IPR009228">
    <property type="entry name" value="Capsid_scaffold_GpO"/>
</dbReference>
<evidence type="ECO:0000313" key="2">
    <source>
        <dbReference type="EMBL" id="MDQ9126920.1"/>
    </source>
</evidence>